<sequence>MDVRASDAEREAVIDQLRGAAAEGRLTMEELTDRIEAAADAVMRSELDGLTEDLPAAGGAVSAPVLDERQSSLGDVKRSGAWLVPEYTELRSYTGNIKLDLRQATISSREIVIDAWTPFGTIDLLVPEGVQVEVRANARMGSLKRQDSAPAPGAPKVILTGGTVFGTIKVRHKRLWEKVLKVAR</sequence>
<proteinExistence type="predicted"/>
<feature type="domain" description="DUF1707" evidence="1">
    <location>
        <begin position="3"/>
        <end position="55"/>
    </location>
</feature>
<dbReference type="PANTHER" id="PTHR40763">
    <property type="entry name" value="MEMBRANE PROTEIN-RELATED"/>
    <property type="match status" value="1"/>
</dbReference>
<dbReference type="InterPro" id="IPR012551">
    <property type="entry name" value="DUF1707_SHOCT-like"/>
</dbReference>
<gene>
    <name evidence="3" type="ORF">OJ997_35325</name>
</gene>
<organism evidence="3 4">
    <name type="scientific">Solirubrobacter phytolaccae</name>
    <dbReference type="NCBI Taxonomy" id="1404360"/>
    <lineage>
        <taxon>Bacteria</taxon>
        <taxon>Bacillati</taxon>
        <taxon>Actinomycetota</taxon>
        <taxon>Thermoleophilia</taxon>
        <taxon>Solirubrobacterales</taxon>
        <taxon>Solirubrobacteraceae</taxon>
        <taxon>Solirubrobacter</taxon>
    </lineage>
</organism>
<dbReference type="EMBL" id="JAPDDP010000128">
    <property type="protein sequence ID" value="MDA0185631.1"/>
    <property type="molecule type" value="Genomic_DNA"/>
</dbReference>
<dbReference type="AlphaFoldDB" id="A0A9X3SDD4"/>
<reference evidence="3" key="1">
    <citation type="submission" date="2022-10" db="EMBL/GenBank/DDBJ databases">
        <title>The WGS of Solirubrobacter phytolaccae KCTC 29190.</title>
        <authorList>
            <person name="Jiang Z."/>
        </authorList>
    </citation>
    <scope>NUCLEOTIDE SEQUENCE</scope>
    <source>
        <strain evidence="3">KCTC 29190</strain>
    </source>
</reference>
<evidence type="ECO:0000259" key="2">
    <source>
        <dbReference type="Pfam" id="PF09922"/>
    </source>
</evidence>
<dbReference type="Pfam" id="PF09922">
    <property type="entry name" value="LiaF-like_C"/>
    <property type="match status" value="1"/>
</dbReference>
<evidence type="ECO:0000313" key="4">
    <source>
        <dbReference type="Proteomes" id="UP001147653"/>
    </source>
</evidence>
<dbReference type="RefSeq" id="WP_270030143.1">
    <property type="nucleotide sequence ID" value="NZ_JAPDDP010000128.1"/>
</dbReference>
<comment type="caution">
    <text evidence="3">The sequence shown here is derived from an EMBL/GenBank/DDBJ whole genome shotgun (WGS) entry which is preliminary data.</text>
</comment>
<feature type="domain" description="Cell wall-active antibiotics response LiaF-like C-terminal" evidence="2">
    <location>
        <begin position="86"/>
        <end position="145"/>
    </location>
</feature>
<dbReference type="Pfam" id="PF08044">
    <property type="entry name" value="DUF1707"/>
    <property type="match status" value="1"/>
</dbReference>
<name>A0A9X3SDD4_9ACTN</name>
<keyword evidence="4" id="KW-1185">Reference proteome</keyword>
<protein>
    <submittedName>
        <fullName evidence="3">DUF1707 domain-containing protein</fullName>
    </submittedName>
</protein>
<dbReference type="InterPro" id="IPR024425">
    <property type="entry name" value="LiaF-like_C"/>
</dbReference>
<evidence type="ECO:0000313" key="3">
    <source>
        <dbReference type="EMBL" id="MDA0185631.1"/>
    </source>
</evidence>
<evidence type="ECO:0000259" key="1">
    <source>
        <dbReference type="Pfam" id="PF08044"/>
    </source>
</evidence>
<dbReference type="Proteomes" id="UP001147653">
    <property type="component" value="Unassembled WGS sequence"/>
</dbReference>
<dbReference type="PANTHER" id="PTHR40763:SF5">
    <property type="entry name" value="MEMBRANE PROTEIN"/>
    <property type="match status" value="1"/>
</dbReference>
<accession>A0A9X3SDD4</accession>